<dbReference type="GO" id="GO:0019321">
    <property type="term" value="P:pentose metabolic process"/>
    <property type="evidence" value="ECO:0007669"/>
    <property type="project" value="TreeGrafter"/>
</dbReference>
<dbReference type="PANTHER" id="PTHR43435:SF4">
    <property type="entry name" value="FGGY CARBOHYDRATE KINASE DOMAIN-CONTAINING PROTEIN"/>
    <property type="match status" value="1"/>
</dbReference>
<evidence type="ECO:0000259" key="5">
    <source>
        <dbReference type="Pfam" id="PF02782"/>
    </source>
</evidence>
<feature type="domain" description="Carbohydrate kinase FGGY C-terminal" evidence="5">
    <location>
        <begin position="277"/>
        <end position="381"/>
    </location>
</feature>
<evidence type="ECO:0000259" key="4">
    <source>
        <dbReference type="Pfam" id="PF00370"/>
    </source>
</evidence>
<proteinExistence type="inferred from homology"/>
<evidence type="ECO:0000256" key="3">
    <source>
        <dbReference type="ARBA" id="ARBA00022777"/>
    </source>
</evidence>
<organism evidence="6 7">
    <name type="scientific">Bugula neritina</name>
    <name type="common">Brown bryozoan</name>
    <name type="synonym">Sertularia neritina</name>
    <dbReference type="NCBI Taxonomy" id="10212"/>
    <lineage>
        <taxon>Eukaryota</taxon>
        <taxon>Metazoa</taxon>
        <taxon>Spiralia</taxon>
        <taxon>Lophotrochozoa</taxon>
        <taxon>Bryozoa</taxon>
        <taxon>Gymnolaemata</taxon>
        <taxon>Cheilostomatida</taxon>
        <taxon>Flustrina</taxon>
        <taxon>Buguloidea</taxon>
        <taxon>Bugulidae</taxon>
        <taxon>Bugula</taxon>
    </lineage>
</organism>
<dbReference type="PANTHER" id="PTHR43435">
    <property type="entry name" value="RIBULOKINASE"/>
    <property type="match status" value="1"/>
</dbReference>
<feature type="domain" description="Carbohydrate kinase FGGY N-terminal" evidence="4">
    <location>
        <begin position="4"/>
        <end position="167"/>
    </location>
</feature>
<dbReference type="InterPro" id="IPR018485">
    <property type="entry name" value="FGGY_C"/>
</dbReference>
<dbReference type="Gene3D" id="3.30.420.40">
    <property type="match status" value="2"/>
</dbReference>
<sequence>MSHYVGVDVGTGSVRAAVLKKEEGGLVKLLSTSVKAITIYNDCANNFEQSSQEIWAAVVSTITQVIKTSSISPHDVKGIGFDATCSLVALNKNFDPICISPLHKDKNKKAEREDCRNIIMWMDHRATQEAELINQTNHSLLQFVGGAISVEMEMPKVLWLKKNLPEQSLCSLVCKWAYDASKGSLTDHHWNDEFLTQIGLADLITDNHAKLGEEVEAPGEAVGNGLSVSAAEELGLLPGTPVGTSLIDAHAGGIGMLICRPKDLSSCSVSVENKLGLICGTSSCHMAVSKHPAYIPGVWGPYFSAMVPGMWLNEGGQSATGKLIDHILETHPAYFTLKECGESFSTLSTLIEQLAIAKGVAEYQLTKDLHVYPDFHGNRSPWPTLT</sequence>
<dbReference type="AlphaFoldDB" id="A0A7J7IU34"/>
<dbReference type="CDD" id="cd07782">
    <property type="entry name" value="ASKHA_NBD_FGGY_D-RBK"/>
    <property type="match status" value="1"/>
</dbReference>
<dbReference type="EMBL" id="VXIV02003434">
    <property type="protein sequence ID" value="KAF6017067.1"/>
    <property type="molecule type" value="Genomic_DNA"/>
</dbReference>
<name>A0A7J7IU34_BUGNE</name>
<accession>A0A7J7IU34</accession>
<dbReference type="SUPFAM" id="SSF53067">
    <property type="entry name" value="Actin-like ATPase domain"/>
    <property type="match status" value="2"/>
</dbReference>
<dbReference type="Pfam" id="PF00370">
    <property type="entry name" value="FGGY_N"/>
    <property type="match status" value="1"/>
</dbReference>
<dbReference type="Proteomes" id="UP000593567">
    <property type="component" value="Unassembled WGS sequence"/>
</dbReference>
<dbReference type="GO" id="GO:0019150">
    <property type="term" value="F:D-ribulokinase activity"/>
    <property type="evidence" value="ECO:0007669"/>
    <property type="project" value="TreeGrafter"/>
</dbReference>
<dbReference type="OrthoDB" id="203824at2759"/>
<evidence type="ECO:0008006" key="8">
    <source>
        <dbReference type="Google" id="ProtNLM"/>
    </source>
</evidence>
<protein>
    <recommendedName>
        <fullName evidence="8">FGGY</fullName>
    </recommendedName>
</protein>
<keyword evidence="7" id="KW-1185">Reference proteome</keyword>
<evidence type="ECO:0000256" key="1">
    <source>
        <dbReference type="ARBA" id="ARBA00009156"/>
    </source>
</evidence>
<keyword evidence="2" id="KW-0808">Transferase</keyword>
<keyword evidence="3" id="KW-0418">Kinase</keyword>
<dbReference type="Pfam" id="PF02782">
    <property type="entry name" value="FGGY_C"/>
    <property type="match status" value="1"/>
</dbReference>
<gene>
    <name evidence="6" type="ORF">EB796_024627</name>
</gene>
<dbReference type="InterPro" id="IPR043129">
    <property type="entry name" value="ATPase_NBD"/>
</dbReference>
<comment type="caution">
    <text evidence="6">The sequence shown here is derived from an EMBL/GenBank/DDBJ whole genome shotgun (WGS) entry which is preliminary data.</text>
</comment>
<reference evidence="6" key="1">
    <citation type="submission" date="2020-06" db="EMBL/GenBank/DDBJ databases">
        <title>Draft genome of Bugula neritina, a colonial animal packing powerful symbionts and potential medicines.</title>
        <authorList>
            <person name="Rayko M."/>
        </authorList>
    </citation>
    <scope>NUCLEOTIDE SEQUENCE [LARGE SCALE GENOMIC DNA]</scope>
    <source>
        <strain evidence="6">Kwan_BN1</strain>
    </source>
</reference>
<evidence type="ECO:0000256" key="2">
    <source>
        <dbReference type="ARBA" id="ARBA00022679"/>
    </source>
</evidence>
<dbReference type="GO" id="GO:0005737">
    <property type="term" value="C:cytoplasm"/>
    <property type="evidence" value="ECO:0007669"/>
    <property type="project" value="TreeGrafter"/>
</dbReference>
<evidence type="ECO:0000313" key="6">
    <source>
        <dbReference type="EMBL" id="KAF6017067.1"/>
    </source>
</evidence>
<comment type="similarity">
    <text evidence="1">Belongs to the FGGY kinase family.</text>
</comment>
<dbReference type="InterPro" id="IPR006003">
    <property type="entry name" value="FGGY_RbtK-like"/>
</dbReference>
<dbReference type="InterPro" id="IPR018484">
    <property type="entry name" value="FGGY_N"/>
</dbReference>
<evidence type="ECO:0000313" key="7">
    <source>
        <dbReference type="Proteomes" id="UP000593567"/>
    </source>
</evidence>